<dbReference type="Pfam" id="PF01679">
    <property type="entry name" value="Pmp3"/>
    <property type="match status" value="1"/>
</dbReference>
<evidence type="ECO:0000256" key="3">
    <source>
        <dbReference type="ARBA" id="ARBA00022692"/>
    </source>
</evidence>
<protein>
    <submittedName>
        <fullName evidence="7">Stress induced protein</fullName>
    </submittedName>
</protein>
<dbReference type="PANTHER" id="PTHR21659:SF42">
    <property type="entry name" value="UPF0057 MEMBRANE PROTEIN ZK632.10-RELATED"/>
    <property type="match status" value="1"/>
</dbReference>
<reference evidence="8" key="1">
    <citation type="journal article" date="2014" name="Environ. Microbiol.">
        <title>Comparative genomics of the marine bacterial genus Glaciecola reveals the high degree of genomic diversity and genomic characteristic for cold adaptation.</title>
        <authorList>
            <person name="Qin Q.L."/>
            <person name="Xie B.B."/>
            <person name="Yu Y."/>
            <person name="Shu Y.L."/>
            <person name="Rong J.C."/>
            <person name="Zhang Y.J."/>
            <person name="Zhao D.L."/>
            <person name="Chen X.L."/>
            <person name="Zhang X.Y."/>
            <person name="Chen B."/>
            <person name="Zhou B.C."/>
            <person name="Zhang Y.Z."/>
        </authorList>
    </citation>
    <scope>NUCLEOTIDE SEQUENCE [LARGE SCALE GENOMIC DNA]</scope>
    <source>
        <strain evidence="8">LMG 21857</strain>
    </source>
</reference>
<dbReference type="EMBL" id="BAER01000039">
    <property type="protein sequence ID" value="GAC32490.1"/>
    <property type="molecule type" value="Genomic_DNA"/>
</dbReference>
<dbReference type="OrthoDB" id="9810121at2"/>
<evidence type="ECO:0000256" key="6">
    <source>
        <dbReference type="SAM" id="Phobius"/>
    </source>
</evidence>
<dbReference type="RefSeq" id="WP_007104283.1">
    <property type="nucleotide sequence ID" value="NZ_BAER01000039.1"/>
</dbReference>
<keyword evidence="5 6" id="KW-0472">Membrane</keyword>
<evidence type="ECO:0000256" key="5">
    <source>
        <dbReference type="ARBA" id="ARBA00023136"/>
    </source>
</evidence>
<dbReference type="STRING" id="1129793.GPLA_1576"/>
<feature type="transmembrane region" description="Helical" evidence="6">
    <location>
        <begin position="30"/>
        <end position="53"/>
    </location>
</feature>
<proteinExistence type="inferred from homology"/>
<name>K7AAS5_9ALTE</name>
<keyword evidence="4 6" id="KW-1133">Transmembrane helix</keyword>
<evidence type="ECO:0000256" key="2">
    <source>
        <dbReference type="ARBA" id="ARBA00009530"/>
    </source>
</evidence>
<dbReference type="AlphaFoldDB" id="K7AAS5"/>
<feature type="transmembrane region" description="Helical" evidence="6">
    <location>
        <begin position="7"/>
        <end position="24"/>
    </location>
</feature>
<keyword evidence="8" id="KW-1185">Reference proteome</keyword>
<organism evidence="7 8">
    <name type="scientific">Paraglaciecola polaris LMG 21857</name>
    <dbReference type="NCBI Taxonomy" id="1129793"/>
    <lineage>
        <taxon>Bacteria</taxon>
        <taxon>Pseudomonadati</taxon>
        <taxon>Pseudomonadota</taxon>
        <taxon>Gammaproteobacteria</taxon>
        <taxon>Alteromonadales</taxon>
        <taxon>Alteromonadaceae</taxon>
        <taxon>Paraglaciecola</taxon>
    </lineage>
</organism>
<dbReference type="GO" id="GO:0016020">
    <property type="term" value="C:membrane"/>
    <property type="evidence" value="ECO:0007669"/>
    <property type="project" value="UniProtKB-SubCell"/>
</dbReference>
<dbReference type="Proteomes" id="UP000006322">
    <property type="component" value="Unassembled WGS sequence"/>
</dbReference>
<sequence>MQKVNPLNLLLAIFFPPLGALLQVGLSAHFFLNILLTLCGVLPGVIHAVWLVLKNK</sequence>
<comment type="caution">
    <text evidence="7">The sequence shown here is derived from an EMBL/GenBank/DDBJ whole genome shotgun (WGS) entry which is preliminary data.</text>
</comment>
<dbReference type="PANTHER" id="PTHR21659">
    <property type="entry name" value="HYDROPHOBIC PROTEIN RCI2 LOW TEMPERATURE AND SALT RESPONSIVE PROTEIN LTI6 -RELATED"/>
    <property type="match status" value="1"/>
</dbReference>
<gene>
    <name evidence="7" type="ORF">GPLA_1576</name>
</gene>
<comment type="similarity">
    <text evidence="2">Belongs to the UPF0057 (PMP3) family.</text>
</comment>
<evidence type="ECO:0000256" key="1">
    <source>
        <dbReference type="ARBA" id="ARBA00004370"/>
    </source>
</evidence>
<evidence type="ECO:0000313" key="7">
    <source>
        <dbReference type="EMBL" id="GAC32490.1"/>
    </source>
</evidence>
<accession>K7AAS5</accession>
<dbReference type="InterPro" id="IPR000612">
    <property type="entry name" value="PMP3"/>
</dbReference>
<evidence type="ECO:0000313" key="8">
    <source>
        <dbReference type="Proteomes" id="UP000006322"/>
    </source>
</evidence>
<keyword evidence="3 6" id="KW-0812">Transmembrane</keyword>
<evidence type="ECO:0000256" key="4">
    <source>
        <dbReference type="ARBA" id="ARBA00022989"/>
    </source>
</evidence>
<comment type="subcellular location">
    <subcellularLocation>
        <location evidence="1">Membrane</location>
    </subcellularLocation>
</comment>